<dbReference type="PROSITE" id="PS00329">
    <property type="entry name" value="HSP70_2"/>
    <property type="match status" value="1"/>
</dbReference>
<keyword evidence="2 4" id="KW-0547">Nucleotide-binding</keyword>
<dbReference type="InterPro" id="IPR029047">
    <property type="entry name" value="HSP70_peptide-bd_sf"/>
</dbReference>
<gene>
    <name evidence="5" type="ORF">AV274_2507</name>
</gene>
<dbReference type="PANTHER" id="PTHR19375">
    <property type="entry name" value="HEAT SHOCK PROTEIN 70KDA"/>
    <property type="match status" value="1"/>
</dbReference>
<organism evidence="5 6">
    <name type="scientific">Blastocystis sp. subtype 1 (strain ATCC 50177 / NandII)</name>
    <dbReference type="NCBI Taxonomy" id="478820"/>
    <lineage>
        <taxon>Eukaryota</taxon>
        <taxon>Sar</taxon>
        <taxon>Stramenopiles</taxon>
        <taxon>Bigyra</taxon>
        <taxon>Opalozoa</taxon>
        <taxon>Opalinata</taxon>
        <taxon>Blastocystidae</taxon>
        <taxon>Blastocystis</taxon>
    </lineage>
</organism>
<reference evidence="5 6" key="1">
    <citation type="submission" date="2016-05" db="EMBL/GenBank/DDBJ databases">
        <title>Nuclear genome of Blastocystis sp. subtype 1 NandII.</title>
        <authorList>
            <person name="Gentekaki E."/>
            <person name="Curtis B."/>
            <person name="Stairs C."/>
            <person name="Eme L."/>
            <person name="Herman E."/>
            <person name="Klimes V."/>
            <person name="Arias M.C."/>
            <person name="Elias M."/>
            <person name="Hilliou F."/>
            <person name="Klute M."/>
            <person name="Malik S.-B."/>
            <person name="Pightling A."/>
            <person name="Rachubinski R."/>
            <person name="Salas D."/>
            <person name="Schlacht A."/>
            <person name="Suga H."/>
            <person name="Archibald J."/>
            <person name="Ball S.G."/>
            <person name="Clark G."/>
            <person name="Dacks J."/>
            <person name="Van Der Giezen M."/>
            <person name="Tsaousis A."/>
            <person name="Roger A."/>
        </authorList>
    </citation>
    <scope>NUCLEOTIDE SEQUENCE [LARGE SCALE GENOMIC DNA]</scope>
    <source>
        <strain evidence="6">ATCC 50177 / NandII</strain>
    </source>
</reference>
<keyword evidence="5" id="KW-0346">Stress response</keyword>
<dbReference type="SUPFAM" id="SSF100920">
    <property type="entry name" value="Heat shock protein 70kD (HSP70), peptide-binding domain"/>
    <property type="match status" value="1"/>
</dbReference>
<dbReference type="Pfam" id="PF00012">
    <property type="entry name" value="HSP70"/>
    <property type="match status" value="2"/>
</dbReference>
<dbReference type="InterPro" id="IPR018181">
    <property type="entry name" value="Heat_shock_70_CS"/>
</dbReference>
<evidence type="ECO:0000313" key="5">
    <source>
        <dbReference type="EMBL" id="OAO15792.1"/>
    </source>
</evidence>
<keyword evidence="3 4" id="KW-0067">ATP-binding</keyword>
<dbReference type="Gene3D" id="3.90.640.10">
    <property type="entry name" value="Actin, Chain A, domain 4"/>
    <property type="match status" value="1"/>
</dbReference>
<protein>
    <submittedName>
        <fullName evidence="5">Heat shock protein 70</fullName>
    </submittedName>
</protein>
<dbReference type="Gene3D" id="2.60.34.10">
    <property type="entry name" value="Substrate Binding Domain Of DNAk, Chain A, domain 1"/>
    <property type="match status" value="1"/>
</dbReference>
<proteinExistence type="inferred from homology"/>
<dbReference type="SUPFAM" id="SSF53067">
    <property type="entry name" value="Actin-like ATPase domain"/>
    <property type="match status" value="2"/>
</dbReference>
<dbReference type="STRING" id="478820.A0A196SHY9"/>
<evidence type="ECO:0000256" key="2">
    <source>
        <dbReference type="ARBA" id="ARBA00022741"/>
    </source>
</evidence>
<evidence type="ECO:0000256" key="3">
    <source>
        <dbReference type="ARBA" id="ARBA00022840"/>
    </source>
</evidence>
<dbReference type="Gene3D" id="3.30.420.40">
    <property type="match status" value="2"/>
</dbReference>
<dbReference type="FunFam" id="3.90.640.10:FF:000003">
    <property type="entry name" value="Molecular chaperone DnaK"/>
    <property type="match status" value="1"/>
</dbReference>
<dbReference type="FunFam" id="3.30.30.30:FF:000005">
    <property type="entry name" value="Heat shock protein ssb1"/>
    <property type="match status" value="1"/>
</dbReference>
<dbReference type="Proteomes" id="UP000078348">
    <property type="component" value="Unassembled WGS sequence"/>
</dbReference>
<keyword evidence="6" id="KW-1185">Reference proteome</keyword>
<evidence type="ECO:0000256" key="1">
    <source>
        <dbReference type="ARBA" id="ARBA00007381"/>
    </source>
</evidence>
<dbReference type="GO" id="GO:0140662">
    <property type="term" value="F:ATP-dependent protein folding chaperone"/>
    <property type="evidence" value="ECO:0007669"/>
    <property type="project" value="InterPro"/>
</dbReference>
<dbReference type="FunFam" id="3.30.420.40:FF:000028">
    <property type="entry name" value="heat shock 70 kDa protein-like"/>
    <property type="match status" value="1"/>
</dbReference>
<comment type="caution">
    <text evidence="5">The sequence shown here is derived from an EMBL/GenBank/DDBJ whole genome shotgun (WGS) entry which is preliminary data.</text>
</comment>
<dbReference type="PROSITE" id="PS01036">
    <property type="entry name" value="HSP70_3"/>
    <property type="match status" value="1"/>
</dbReference>
<dbReference type="InterPro" id="IPR043129">
    <property type="entry name" value="ATPase_NBD"/>
</dbReference>
<dbReference type="EMBL" id="LXWW01000118">
    <property type="protein sequence ID" value="OAO15792.1"/>
    <property type="molecule type" value="Genomic_DNA"/>
</dbReference>
<dbReference type="AlphaFoldDB" id="A0A196SHY9"/>
<evidence type="ECO:0000256" key="4">
    <source>
        <dbReference type="RuleBase" id="RU003322"/>
    </source>
</evidence>
<sequence>MERQVLGIDFGTSFSSVAVLYQKKITEKVGITADHFKKRYPTNTVYEIKRVVGCRYDDEVVRRQMAIWPFKVVEGRDHRVQVELTVNDKTRRYYPEFIISKILKYLVQLAEQKTGEKYSKAIITVPANFNDTQRKCMRVAARFANLDVLRILDEPVAAAVAISIDTNIDNSRVLVYDLGGGTFDFTILEVTINDFCVIATDGDPNLGGADFTNALTNYAIDLIQKDTGINAKEHPRLEVELRSACEIIKQELSSATTAQLDLDLSRFDGEQYTRTITREEFESVIRESIERSVHIVKSCLDTYHIDIATVSGIALVGGSSTIPLIQTELKRVYPSLRVLSGYDARQVVCRGALVQALSIISEENQNAEPIPVPIAPQPVVVEEKDAPPAIEASLQGPINFALQRPSAMFSNAPIPPPPTSIPPPPPSRASFAAPPLPTSIPPVAMRTPVAPVASSAPAPLASDAPIQPPIPLSFAQGDEEIHPVVSVVSGRPSIPPPPIPSPADSQPGSPLVIPVPSIPSPPASPLVAPLEVPPIPALENPSVIETSNGERDFSRIKIRSTTPLDLGIRVKGNQMSVIIPRNSPLPVEKSRYYKTNKDHPECLRCCIYQGNNSNVKYNSKIGIVNAYDLPVYEGVQNEIRVCFTIDIGGELHVHANLVGCEAEVKVEMLESVVLKKNEIETILEEETRTEQEILEEKKDELCSAIEFQIQDLESRDGGHFSALIAKEQEWLSNNRDTASVDDLMECLNRLRV</sequence>
<accession>A0A196SHY9</accession>
<dbReference type="OrthoDB" id="200285at2759"/>
<comment type="similarity">
    <text evidence="1 4">Belongs to the heat shock protein 70 family.</text>
</comment>
<name>A0A196SHY9_BLAHN</name>
<dbReference type="InterPro" id="IPR013126">
    <property type="entry name" value="Hsp_70_fam"/>
</dbReference>
<dbReference type="GO" id="GO:0005524">
    <property type="term" value="F:ATP binding"/>
    <property type="evidence" value="ECO:0007669"/>
    <property type="project" value="UniProtKB-KW"/>
</dbReference>
<evidence type="ECO:0000313" key="6">
    <source>
        <dbReference type="Proteomes" id="UP000078348"/>
    </source>
</evidence>
<dbReference type="PRINTS" id="PR00301">
    <property type="entry name" value="HEATSHOCK70"/>
</dbReference>